<dbReference type="Proteomes" id="UP000032266">
    <property type="component" value="Chromosome"/>
</dbReference>
<dbReference type="InterPro" id="IPR036928">
    <property type="entry name" value="AS_sf"/>
</dbReference>
<dbReference type="SUPFAM" id="SSF75304">
    <property type="entry name" value="Amidase signature (AS) enzymes"/>
    <property type="match status" value="1"/>
</dbReference>
<dbReference type="NCBIfam" id="NF006169">
    <property type="entry name" value="PRK08310.1"/>
    <property type="match status" value="1"/>
</dbReference>
<dbReference type="PANTHER" id="PTHR46310">
    <property type="entry name" value="AMIDASE 1"/>
    <property type="match status" value="1"/>
</dbReference>
<reference evidence="3 4" key="1">
    <citation type="submission" date="2014-01" db="EMBL/GenBank/DDBJ databases">
        <title>Full genme sequencing of cellulolytic bacterium Gynuella sunshinyii YC6258T gen. nov., sp. nov.</title>
        <authorList>
            <person name="Khan H."/>
            <person name="Chung E.J."/>
            <person name="Chung Y.R."/>
        </authorList>
    </citation>
    <scope>NUCLEOTIDE SEQUENCE [LARGE SCALE GENOMIC DNA]</scope>
    <source>
        <strain evidence="3 4">YC6258</strain>
    </source>
</reference>
<dbReference type="PROSITE" id="PS00571">
    <property type="entry name" value="AMIDASES"/>
    <property type="match status" value="1"/>
</dbReference>
<dbReference type="HOGENOM" id="CLU_009600_0_3_6"/>
<gene>
    <name evidence="3" type="ORF">YC6258_01381</name>
</gene>
<proteinExistence type="predicted"/>
<name>A0A0C5VSX8_9GAMM</name>
<protein>
    <submittedName>
        <fullName evidence="3">Asp-tRNAAsn/Glu-tRNAGln amidotransferase A subunit and related amidase</fullName>
    </submittedName>
</protein>
<keyword evidence="4" id="KW-1185">Reference proteome</keyword>
<dbReference type="AlphaFoldDB" id="A0A0C5VSX8"/>
<keyword evidence="3" id="KW-0808">Transferase</keyword>
<evidence type="ECO:0000313" key="3">
    <source>
        <dbReference type="EMBL" id="AJQ93429.1"/>
    </source>
</evidence>
<evidence type="ECO:0000313" key="4">
    <source>
        <dbReference type="Proteomes" id="UP000032266"/>
    </source>
</evidence>
<dbReference type="STRING" id="1445510.YC6258_01381"/>
<dbReference type="Gene3D" id="3.90.1300.10">
    <property type="entry name" value="Amidase signature (AS) domain"/>
    <property type="match status" value="1"/>
</dbReference>
<dbReference type="PATRIC" id="fig|1445510.3.peg.1354"/>
<feature type="region of interest" description="Disordered" evidence="1">
    <location>
        <begin position="93"/>
        <end position="112"/>
    </location>
</feature>
<dbReference type="EMBL" id="CP007142">
    <property type="protein sequence ID" value="AJQ93429.1"/>
    <property type="molecule type" value="Genomic_DNA"/>
</dbReference>
<dbReference type="Pfam" id="PF01425">
    <property type="entry name" value="Amidase"/>
    <property type="match status" value="1"/>
</dbReference>
<accession>A0A0C5VSX8</accession>
<dbReference type="PANTHER" id="PTHR46310:SF7">
    <property type="entry name" value="AMIDASE 1"/>
    <property type="match status" value="1"/>
</dbReference>
<dbReference type="InterPro" id="IPR023631">
    <property type="entry name" value="Amidase_dom"/>
</dbReference>
<evidence type="ECO:0000259" key="2">
    <source>
        <dbReference type="Pfam" id="PF01425"/>
    </source>
</evidence>
<dbReference type="KEGG" id="gsn:YC6258_01381"/>
<evidence type="ECO:0000256" key="1">
    <source>
        <dbReference type="SAM" id="MobiDB-lite"/>
    </source>
</evidence>
<sequence length="386" mass="42463">MMMKPDFLLYQPDYLLPGEGPLTGLTLGVKDLFHIQGLPTSAGNPDWLNSHDIPQQTSPVVEALMHAGARFIGKTLTDELAYSLNGVNGHYGTPVNPATPDRLPGGSSSGSATLTASGQIDIGLGTDTGGSIRIPASYNGLYGLRPSHGLISTADLVALAPRFDTVGWMCRDAQTLAAVGRCLLPSQRLQSEPQWLWPKRLWDGLDYAEAVQRCLPEAWNYSVIEGPDWPWLAECSTVFRTLQGREIWRQHGEWITRCQPRFSADIHERFVWASQLTEQQEQQAEQQLTKIRADMQHWLPEAGVMLWPTAPGLSPLLTLSAEDMAAYRIKVMGLTAPAGLCGWPQLHIPALTLANGGRYGFSLLARCGQDTTLLQLAQQFTDNQQH</sequence>
<feature type="domain" description="Amidase" evidence="2">
    <location>
        <begin position="19"/>
        <end position="191"/>
    </location>
</feature>
<organism evidence="3 4">
    <name type="scientific">Gynuella sunshinyii YC6258</name>
    <dbReference type="NCBI Taxonomy" id="1445510"/>
    <lineage>
        <taxon>Bacteria</taxon>
        <taxon>Pseudomonadati</taxon>
        <taxon>Pseudomonadota</taxon>
        <taxon>Gammaproteobacteria</taxon>
        <taxon>Oceanospirillales</taxon>
        <taxon>Saccharospirillaceae</taxon>
        <taxon>Gynuella</taxon>
    </lineage>
</organism>
<dbReference type="GO" id="GO:0016740">
    <property type="term" value="F:transferase activity"/>
    <property type="evidence" value="ECO:0007669"/>
    <property type="project" value="UniProtKB-KW"/>
</dbReference>
<dbReference type="InterPro" id="IPR020556">
    <property type="entry name" value="Amidase_CS"/>
</dbReference>